<organism evidence="1 2">
    <name type="scientific">Panagrolaimus sp. JU765</name>
    <dbReference type="NCBI Taxonomy" id="591449"/>
    <lineage>
        <taxon>Eukaryota</taxon>
        <taxon>Metazoa</taxon>
        <taxon>Ecdysozoa</taxon>
        <taxon>Nematoda</taxon>
        <taxon>Chromadorea</taxon>
        <taxon>Rhabditida</taxon>
        <taxon>Tylenchina</taxon>
        <taxon>Panagrolaimomorpha</taxon>
        <taxon>Panagrolaimoidea</taxon>
        <taxon>Panagrolaimidae</taxon>
        <taxon>Panagrolaimus</taxon>
    </lineage>
</organism>
<dbReference type="WBParaSite" id="JU765_v2.g10202.t1">
    <property type="protein sequence ID" value="JU765_v2.g10202.t1"/>
    <property type="gene ID" value="JU765_v2.g10202"/>
</dbReference>
<reference evidence="2" key="1">
    <citation type="submission" date="2022-11" db="UniProtKB">
        <authorList>
            <consortium name="WormBaseParasite"/>
        </authorList>
    </citation>
    <scope>IDENTIFICATION</scope>
</reference>
<name>A0AC34PUY7_9BILA</name>
<evidence type="ECO:0000313" key="2">
    <source>
        <dbReference type="WBParaSite" id="JU765_v2.g10202.t1"/>
    </source>
</evidence>
<sequence>MGSINVWSAYGFMGRLVRILFFSTNLLSVLMLIGVLVYGIWLNLSRARYAELLDPSLYVDVSRIMIFVSIIAIINAVIAVYSVMKELRCLIYSFATANFVLFIMLMMGGVMGFVFREKLIHQIPLDLKMLTSLKELYGNDNVPITEAWDDLQKNFRCCGVNGTDDFKIWKTSKWYMHMKKSPKPMVPESCCIPGHEDVCATANATDTSAFYQDTCYMPLKTDLLGVMNVAAWLLVISSLILLLPALFSGIYARLIKK</sequence>
<protein>
    <submittedName>
        <fullName evidence="2">Tetraspanin</fullName>
    </submittedName>
</protein>
<dbReference type="Proteomes" id="UP000887576">
    <property type="component" value="Unplaced"/>
</dbReference>
<proteinExistence type="predicted"/>
<accession>A0AC34PUY7</accession>
<evidence type="ECO:0000313" key="1">
    <source>
        <dbReference type="Proteomes" id="UP000887576"/>
    </source>
</evidence>